<reference evidence="1 2" key="2">
    <citation type="journal article" date="2017" name="Front. Plant Sci.">
        <title>Gene Classification and Mining of Molecular Markers Useful in Red Clover (Trifolium pratense) Breeding.</title>
        <authorList>
            <person name="Istvanek J."/>
            <person name="Dluhosova J."/>
            <person name="Dluhos P."/>
            <person name="Patkova L."/>
            <person name="Nedelnik J."/>
            <person name="Repkova J."/>
        </authorList>
    </citation>
    <scope>NUCLEOTIDE SEQUENCE [LARGE SCALE GENOMIC DNA]</scope>
    <source>
        <strain evidence="2">cv. Tatra</strain>
        <tissue evidence="1">Young leaves</tissue>
    </source>
</reference>
<evidence type="ECO:0000313" key="2">
    <source>
        <dbReference type="Proteomes" id="UP000236291"/>
    </source>
</evidence>
<dbReference type="Proteomes" id="UP000236291">
    <property type="component" value="Unassembled WGS sequence"/>
</dbReference>
<name>A0A2K3JYA5_TRIPR</name>
<evidence type="ECO:0000313" key="1">
    <source>
        <dbReference type="EMBL" id="PNX59027.1"/>
    </source>
</evidence>
<organism evidence="1 2">
    <name type="scientific">Trifolium pratense</name>
    <name type="common">Red clover</name>
    <dbReference type="NCBI Taxonomy" id="57577"/>
    <lineage>
        <taxon>Eukaryota</taxon>
        <taxon>Viridiplantae</taxon>
        <taxon>Streptophyta</taxon>
        <taxon>Embryophyta</taxon>
        <taxon>Tracheophyta</taxon>
        <taxon>Spermatophyta</taxon>
        <taxon>Magnoliopsida</taxon>
        <taxon>eudicotyledons</taxon>
        <taxon>Gunneridae</taxon>
        <taxon>Pentapetalae</taxon>
        <taxon>rosids</taxon>
        <taxon>fabids</taxon>
        <taxon>Fabales</taxon>
        <taxon>Fabaceae</taxon>
        <taxon>Papilionoideae</taxon>
        <taxon>50 kb inversion clade</taxon>
        <taxon>NPAAA clade</taxon>
        <taxon>Hologalegina</taxon>
        <taxon>IRL clade</taxon>
        <taxon>Trifolieae</taxon>
        <taxon>Trifolium</taxon>
    </lineage>
</organism>
<reference evidence="1 2" key="1">
    <citation type="journal article" date="2014" name="Am. J. Bot.">
        <title>Genome assembly and annotation for red clover (Trifolium pratense; Fabaceae).</title>
        <authorList>
            <person name="Istvanek J."/>
            <person name="Jaros M."/>
            <person name="Krenek A."/>
            <person name="Repkova J."/>
        </authorList>
    </citation>
    <scope>NUCLEOTIDE SEQUENCE [LARGE SCALE GENOMIC DNA]</scope>
    <source>
        <strain evidence="2">cv. Tatra</strain>
        <tissue evidence="1">Young leaves</tissue>
    </source>
</reference>
<proteinExistence type="predicted"/>
<accession>A0A2K3JYA5</accession>
<gene>
    <name evidence="1" type="ORF">L195_g059481</name>
</gene>
<protein>
    <submittedName>
        <fullName evidence="1">Uncharacterized protein</fullName>
    </submittedName>
</protein>
<dbReference type="EMBL" id="ASHM01130136">
    <property type="protein sequence ID" value="PNX59027.1"/>
    <property type="molecule type" value="Genomic_DNA"/>
</dbReference>
<comment type="caution">
    <text evidence="1">The sequence shown here is derived from an EMBL/GenBank/DDBJ whole genome shotgun (WGS) entry which is preliminary data.</text>
</comment>
<feature type="non-terminal residue" evidence="1">
    <location>
        <position position="1"/>
    </location>
</feature>
<dbReference type="AlphaFoldDB" id="A0A2K3JYA5"/>
<sequence length="33" mass="3512">SCIVPCFAKSKDMEIDILDVGANETPPAEPPHS</sequence>